<dbReference type="EMBL" id="KB007900">
    <property type="protein sequence ID" value="ELR21838.1"/>
    <property type="molecule type" value="Genomic_DNA"/>
</dbReference>
<dbReference type="VEuPathDB" id="AmoebaDB:ACA1_386470"/>
<name>L8HAT1_ACACF</name>
<evidence type="ECO:0000313" key="2">
    <source>
        <dbReference type="EMBL" id="ELR21838.1"/>
    </source>
</evidence>
<reference evidence="2 3" key="1">
    <citation type="journal article" date="2013" name="Genome Biol.">
        <title>Genome of Acanthamoeba castellanii highlights extensive lateral gene transfer and early evolution of tyrosine kinase signaling.</title>
        <authorList>
            <person name="Clarke M."/>
            <person name="Lohan A.J."/>
            <person name="Liu B."/>
            <person name="Lagkouvardos I."/>
            <person name="Roy S."/>
            <person name="Zafar N."/>
            <person name="Bertelli C."/>
            <person name="Schilde C."/>
            <person name="Kianianmomeni A."/>
            <person name="Burglin T.R."/>
            <person name="Frech C."/>
            <person name="Turcotte B."/>
            <person name="Kopec K.O."/>
            <person name="Synnott J.M."/>
            <person name="Choo C."/>
            <person name="Paponov I."/>
            <person name="Finkler A."/>
            <person name="Soon Heng Tan C."/>
            <person name="Hutchins A.P."/>
            <person name="Weinmeier T."/>
            <person name="Rattei T."/>
            <person name="Chu J.S."/>
            <person name="Gimenez G."/>
            <person name="Irimia M."/>
            <person name="Rigden D.J."/>
            <person name="Fitzpatrick D.A."/>
            <person name="Lorenzo-Morales J."/>
            <person name="Bateman A."/>
            <person name="Chiu C.H."/>
            <person name="Tang P."/>
            <person name="Hegemann P."/>
            <person name="Fromm H."/>
            <person name="Raoult D."/>
            <person name="Greub G."/>
            <person name="Miranda-Saavedra D."/>
            <person name="Chen N."/>
            <person name="Nash P."/>
            <person name="Ginger M.L."/>
            <person name="Horn M."/>
            <person name="Schaap P."/>
            <person name="Caler L."/>
            <person name="Loftus B."/>
        </authorList>
    </citation>
    <scope>NUCLEOTIDE SEQUENCE [LARGE SCALE GENOMIC DNA]</scope>
    <source>
        <strain evidence="2 3">Neff</strain>
    </source>
</reference>
<sequence length="186" mass="21201">MTDGEVEDELIEEVEQEEPEQIEEEEEEEEEEDTMTSTIKPFIIIPNGDHHPSTPNHRLGQMMYYKDKLFFNAYIKKESHHHWVLVTPHNTGAILKAIKDGFCSDLCSHGVKSITQEVMCMLLTWEALIKDQTKILLTFNLEKHQCKWVISSDTAVQCLCKQLCDALSKGCKISAAVTLPVIIPNT</sequence>
<evidence type="ECO:0000313" key="3">
    <source>
        <dbReference type="Proteomes" id="UP000011083"/>
    </source>
</evidence>
<proteinExistence type="predicted"/>
<dbReference type="Proteomes" id="UP000011083">
    <property type="component" value="Unassembled WGS sequence"/>
</dbReference>
<organism evidence="2 3">
    <name type="scientific">Acanthamoeba castellanii (strain ATCC 30010 / Neff)</name>
    <dbReference type="NCBI Taxonomy" id="1257118"/>
    <lineage>
        <taxon>Eukaryota</taxon>
        <taxon>Amoebozoa</taxon>
        <taxon>Discosea</taxon>
        <taxon>Longamoebia</taxon>
        <taxon>Centramoebida</taxon>
        <taxon>Acanthamoebidae</taxon>
        <taxon>Acanthamoeba</taxon>
    </lineage>
</organism>
<accession>L8HAT1</accession>
<dbReference type="AlphaFoldDB" id="L8HAT1"/>
<evidence type="ECO:0000256" key="1">
    <source>
        <dbReference type="SAM" id="MobiDB-lite"/>
    </source>
</evidence>
<dbReference type="RefSeq" id="XP_004347220.1">
    <property type="nucleotide sequence ID" value="XM_004347170.1"/>
</dbReference>
<feature type="region of interest" description="Disordered" evidence="1">
    <location>
        <begin position="1"/>
        <end position="34"/>
    </location>
</feature>
<keyword evidence="3" id="KW-1185">Reference proteome</keyword>
<protein>
    <submittedName>
        <fullName evidence="2">Uncharacterized protein</fullName>
    </submittedName>
</protein>
<gene>
    <name evidence="2" type="ORF">ACA1_386470</name>
</gene>
<dbReference type="KEGG" id="acan:ACA1_386470"/>
<dbReference type="GeneID" id="14922753"/>